<keyword evidence="2" id="KW-1185">Reference proteome</keyword>
<protein>
    <submittedName>
        <fullName evidence="1">Uncharacterized protein</fullName>
    </submittedName>
</protein>
<dbReference type="AlphaFoldDB" id="A0AAD9QE52"/>
<name>A0AAD9QE52_ACRCE</name>
<organism evidence="1 2">
    <name type="scientific">Acropora cervicornis</name>
    <name type="common">Staghorn coral</name>
    <dbReference type="NCBI Taxonomy" id="6130"/>
    <lineage>
        <taxon>Eukaryota</taxon>
        <taxon>Metazoa</taxon>
        <taxon>Cnidaria</taxon>
        <taxon>Anthozoa</taxon>
        <taxon>Hexacorallia</taxon>
        <taxon>Scleractinia</taxon>
        <taxon>Astrocoeniina</taxon>
        <taxon>Acroporidae</taxon>
        <taxon>Acropora</taxon>
    </lineage>
</organism>
<dbReference type="EMBL" id="JARQWQ010000040">
    <property type="protein sequence ID" value="KAK2559509.1"/>
    <property type="molecule type" value="Genomic_DNA"/>
</dbReference>
<proteinExistence type="predicted"/>
<reference evidence="1" key="2">
    <citation type="journal article" date="2023" name="Science">
        <title>Genomic signatures of disease resistance in endangered staghorn corals.</title>
        <authorList>
            <person name="Vollmer S.V."/>
            <person name="Selwyn J.D."/>
            <person name="Despard B.A."/>
            <person name="Roesel C.L."/>
        </authorList>
    </citation>
    <scope>NUCLEOTIDE SEQUENCE</scope>
    <source>
        <strain evidence="1">K2</strain>
    </source>
</reference>
<gene>
    <name evidence="1" type="ORF">P5673_018155</name>
</gene>
<reference evidence="1" key="1">
    <citation type="journal article" date="2023" name="G3 (Bethesda)">
        <title>Whole genome assembly and annotation of the endangered Caribbean coral Acropora cervicornis.</title>
        <authorList>
            <person name="Selwyn J.D."/>
            <person name="Vollmer S.V."/>
        </authorList>
    </citation>
    <scope>NUCLEOTIDE SEQUENCE</scope>
    <source>
        <strain evidence="1">K2</strain>
    </source>
</reference>
<dbReference type="Proteomes" id="UP001249851">
    <property type="component" value="Unassembled WGS sequence"/>
</dbReference>
<sequence>MASSLLEIFVPALHAIPLPDDKTKAQSQLTVVIKGRQQTCKGGIVPANTDKTGKSQFKTSYIEQLPHQFPHSETKNMRKQLKQFKCVIPSSYHITKCHGVPCC</sequence>
<accession>A0AAD9QE52</accession>
<evidence type="ECO:0000313" key="2">
    <source>
        <dbReference type="Proteomes" id="UP001249851"/>
    </source>
</evidence>
<comment type="caution">
    <text evidence="1">The sequence shown here is derived from an EMBL/GenBank/DDBJ whole genome shotgun (WGS) entry which is preliminary data.</text>
</comment>
<evidence type="ECO:0000313" key="1">
    <source>
        <dbReference type="EMBL" id="KAK2559509.1"/>
    </source>
</evidence>